<accession>A0A0L0F0G3</accession>
<evidence type="ECO:0000313" key="2">
    <source>
        <dbReference type="EMBL" id="KNC70099.1"/>
    </source>
</evidence>
<proteinExistence type="predicted"/>
<name>A0A0L0F0G3_9EUKA</name>
<gene>
    <name evidence="2" type="ORF">SARC_17379</name>
</gene>
<evidence type="ECO:0000313" key="3">
    <source>
        <dbReference type="Proteomes" id="UP000054560"/>
    </source>
</evidence>
<dbReference type="Proteomes" id="UP000054560">
    <property type="component" value="Unassembled WGS sequence"/>
</dbReference>
<protein>
    <submittedName>
        <fullName evidence="2">Uncharacterized protein</fullName>
    </submittedName>
</protein>
<feature type="coiled-coil region" evidence="1">
    <location>
        <begin position="8"/>
        <end position="42"/>
    </location>
</feature>
<reference evidence="2 3" key="1">
    <citation type="submission" date="2011-02" db="EMBL/GenBank/DDBJ databases">
        <title>The Genome Sequence of Sphaeroforma arctica JP610.</title>
        <authorList>
            <consortium name="The Broad Institute Genome Sequencing Platform"/>
            <person name="Russ C."/>
            <person name="Cuomo C."/>
            <person name="Young S.K."/>
            <person name="Zeng Q."/>
            <person name="Gargeya S."/>
            <person name="Alvarado L."/>
            <person name="Berlin A."/>
            <person name="Chapman S.B."/>
            <person name="Chen Z."/>
            <person name="Freedman E."/>
            <person name="Gellesch M."/>
            <person name="Goldberg J."/>
            <person name="Griggs A."/>
            <person name="Gujja S."/>
            <person name="Heilman E."/>
            <person name="Heiman D."/>
            <person name="Howarth C."/>
            <person name="Mehta T."/>
            <person name="Neiman D."/>
            <person name="Pearson M."/>
            <person name="Roberts A."/>
            <person name="Saif S."/>
            <person name="Shea T."/>
            <person name="Shenoy N."/>
            <person name="Sisk P."/>
            <person name="Stolte C."/>
            <person name="Sykes S."/>
            <person name="White J."/>
            <person name="Yandava C."/>
            <person name="Burger G."/>
            <person name="Gray M.W."/>
            <person name="Holland P.W.H."/>
            <person name="King N."/>
            <person name="Lang F.B.F."/>
            <person name="Roger A.J."/>
            <person name="Ruiz-Trillo I."/>
            <person name="Haas B."/>
            <person name="Nusbaum C."/>
            <person name="Birren B."/>
        </authorList>
    </citation>
    <scope>NUCLEOTIDE SEQUENCE [LARGE SCALE GENOMIC DNA]</scope>
    <source>
        <strain evidence="2 3">JP610</strain>
    </source>
</reference>
<evidence type="ECO:0000256" key="1">
    <source>
        <dbReference type="SAM" id="Coils"/>
    </source>
</evidence>
<dbReference type="EMBL" id="KQ252154">
    <property type="protein sequence ID" value="KNC70099.1"/>
    <property type="molecule type" value="Genomic_DNA"/>
</dbReference>
<dbReference type="RefSeq" id="XP_014144001.1">
    <property type="nucleotide sequence ID" value="XM_014288526.1"/>
</dbReference>
<dbReference type="GeneID" id="25917883"/>
<keyword evidence="3" id="KW-1185">Reference proteome</keyword>
<dbReference type="AlphaFoldDB" id="A0A0L0F0G3"/>
<keyword evidence="1" id="KW-0175">Coiled coil</keyword>
<feature type="non-terminal residue" evidence="2">
    <location>
        <position position="52"/>
    </location>
</feature>
<organism evidence="2 3">
    <name type="scientific">Sphaeroforma arctica JP610</name>
    <dbReference type="NCBI Taxonomy" id="667725"/>
    <lineage>
        <taxon>Eukaryota</taxon>
        <taxon>Ichthyosporea</taxon>
        <taxon>Ichthyophonida</taxon>
        <taxon>Sphaeroforma</taxon>
    </lineage>
</organism>
<sequence length="52" mass="6062">MESNAELSEKYTTTVNNYAQEIDALNEKLHVLQSDLKHSERHRQTISTESDR</sequence>